<keyword evidence="1" id="KW-1133">Transmembrane helix</keyword>
<dbReference type="Pfam" id="PF06177">
    <property type="entry name" value="QueT"/>
    <property type="match status" value="1"/>
</dbReference>
<proteinExistence type="predicted"/>
<keyword evidence="1" id="KW-0472">Membrane</keyword>
<gene>
    <name evidence="2" type="ORF">CTER_5155</name>
</gene>
<evidence type="ECO:0000313" key="3">
    <source>
        <dbReference type="Proteomes" id="UP000014155"/>
    </source>
</evidence>
<organism evidence="2 3">
    <name type="scientific">Ruminiclostridium cellobioparum subsp. termitidis CT1112</name>
    <dbReference type="NCBI Taxonomy" id="1195236"/>
    <lineage>
        <taxon>Bacteria</taxon>
        <taxon>Bacillati</taxon>
        <taxon>Bacillota</taxon>
        <taxon>Clostridia</taxon>
        <taxon>Eubacteriales</taxon>
        <taxon>Oscillospiraceae</taxon>
        <taxon>Ruminiclostridium</taxon>
    </lineage>
</organism>
<name>S0FZP5_RUMCE</name>
<feature type="transmembrane region" description="Helical" evidence="1">
    <location>
        <begin position="41"/>
        <end position="65"/>
    </location>
</feature>
<dbReference type="InterPro" id="IPR010387">
    <property type="entry name" value="QueT"/>
</dbReference>
<reference evidence="2 3" key="1">
    <citation type="journal article" date="2013" name="Genome Announc.">
        <title>Draft Genome Sequence of the Cellulolytic, Mesophilic, Anaerobic Bacterium Clostridium termitidis Strain CT1112 (DSM 5398).</title>
        <authorList>
            <person name="Lal S."/>
            <person name="Ramachandran U."/>
            <person name="Zhang X."/>
            <person name="Munir R."/>
            <person name="Sparling R."/>
            <person name="Levin D.B."/>
        </authorList>
    </citation>
    <scope>NUCLEOTIDE SEQUENCE [LARGE SCALE GENOMIC DNA]</scope>
    <source>
        <strain evidence="2 3">CT1112</strain>
    </source>
</reference>
<dbReference type="PIRSF" id="PIRSF031501">
    <property type="entry name" value="QueT"/>
    <property type="match status" value="1"/>
</dbReference>
<evidence type="ECO:0000256" key="1">
    <source>
        <dbReference type="SAM" id="Phobius"/>
    </source>
</evidence>
<sequence length="170" mass="18760">MKNKKILWLTTSAMIAAVYLVLTMIFYAISFTPMQSRLAEALTVLPYFTPVAIPGLFIGCILANIIGGYGIWDVVIGSLTSLLAAYLTYRLTFNKPRRKWLAPLPPVLLNAVIVGAELNLLSGSPTWEAFLGIMLSVGIGQIIACYVIGFPLMLLFERSKKISELFKRIS</sequence>
<feature type="transmembrane region" description="Helical" evidence="1">
    <location>
        <begin position="6"/>
        <end position="29"/>
    </location>
</feature>
<keyword evidence="1" id="KW-0812">Transmembrane</keyword>
<evidence type="ECO:0000313" key="2">
    <source>
        <dbReference type="EMBL" id="EMS74008.1"/>
    </source>
</evidence>
<accession>S0FZP5</accession>
<dbReference type="RefSeq" id="WP_004623037.1">
    <property type="nucleotide sequence ID" value="NZ_AORV01000008.1"/>
</dbReference>
<protein>
    <submittedName>
        <fullName evidence="2">Putative membrane protein</fullName>
    </submittedName>
</protein>
<dbReference type="EMBL" id="AORV01000008">
    <property type="protein sequence ID" value="EMS74008.1"/>
    <property type="molecule type" value="Genomic_DNA"/>
</dbReference>
<dbReference type="AlphaFoldDB" id="S0FZP5"/>
<comment type="caution">
    <text evidence="2">The sequence shown here is derived from an EMBL/GenBank/DDBJ whole genome shotgun (WGS) entry which is preliminary data.</text>
</comment>
<dbReference type="PANTHER" id="PTHR40044">
    <property type="entry name" value="INTEGRAL MEMBRANE PROTEIN-RELATED"/>
    <property type="match status" value="1"/>
</dbReference>
<dbReference type="PANTHER" id="PTHR40044:SF1">
    <property type="entry name" value="INTEGRAL MEMBRANE PROTEIN"/>
    <property type="match status" value="1"/>
</dbReference>
<dbReference type="eggNOG" id="COG4708">
    <property type="taxonomic scope" value="Bacteria"/>
</dbReference>
<dbReference type="PATRIC" id="fig|1195236.3.peg.261"/>
<feature type="transmembrane region" description="Helical" evidence="1">
    <location>
        <begin position="71"/>
        <end position="89"/>
    </location>
</feature>
<keyword evidence="3" id="KW-1185">Reference proteome</keyword>
<dbReference type="STRING" id="1195236.CTER_5155"/>
<feature type="transmembrane region" description="Helical" evidence="1">
    <location>
        <begin position="133"/>
        <end position="156"/>
    </location>
</feature>
<dbReference type="Proteomes" id="UP000014155">
    <property type="component" value="Unassembled WGS sequence"/>
</dbReference>